<feature type="site" description="Transition state stabilizer" evidence="14">
    <location>
        <position position="369"/>
    </location>
</feature>
<comment type="similarity">
    <text evidence="14">In the N-terminal section; belongs to the IspD/TarI cytidylyltransferase family. IspD subfamily.</text>
</comment>
<feature type="binding site" evidence="14">
    <location>
        <position position="244"/>
    </location>
    <ligand>
        <name>a divalent metal cation</name>
        <dbReference type="ChEBI" id="CHEBI:60240"/>
    </ligand>
</feature>
<keyword evidence="17" id="KW-1185">Reference proteome</keyword>
<comment type="pathway">
    <text evidence="4 14">Isoprenoid biosynthesis; isopentenyl diphosphate biosynthesis via DXP pathway; isopentenyl diphosphate from 1-deoxy-D-xylulose 5-phosphate: step 4/6.</text>
</comment>
<evidence type="ECO:0000256" key="5">
    <source>
        <dbReference type="ARBA" id="ARBA00004787"/>
    </source>
</evidence>
<keyword evidence="10 14" id="KW-0479">Metal-binding</keyword>
<evidence type="ECO:0000256" key="13">
    <source>
        <dbReference type="ARBA" id="ARBA00023268"/>
    </source>
</evidence>
<dbReference type="Pfam" id="PF01128">
    <property type="entry name" value="IspD"/>
    <property type="match status" value="1"/>
</dbReference>
<dbReference type="NCBIfam" id="NF006899">
    <property type="entry name" value="PRK09382.1"/>
    <property type="match status" value="1"/>
</dbReference>
<feature type="site" description="Transition state stabilizer" evidence="14">
    <location>
        <position position="15"/>
    </location>
</feature>
<feature type="site" description="Positions MEP for the nucleophilic attack" evidence="14">
    <location>
        <position position="157"/>
    </location>
</feature>
<feature type="binding site" evidence="14">
    <location>
        <begin position="368"/>
        <end position="371"/>
    </location>
    <ligand>
        <name>4-CDP-2-C-methyl-D-erythritol 2-phosphate</name>
        <dbReference type="ChEBI" id="CHEBI:57919"/>
    </ligand>
</feature>
<evidence type="ECO:0000313" key="16">
    <source>
        <dbReference type="EMBL" id="UVF17479.1"/>
    </source>
</evidence>
<evidence type="ECO:0000256" key="2">
    <source>
        <dbReference type="ARBA" id="ARBA00001282"/>
    </source>
</evidence>
<comment type="pathway">
    <text evidence="5 14">Isoprenoid biosynthesis; isopentenyl diphosphate biosynthesis via DXP pathway; isopentenyl diphosphate from 1-deoxy-D-xylulose 5-phosphate: step 2/6.</text>
</comment>
<dbReference type="SUPFAM" id="SSF69765">
    <property type="entry name" value="IpsF-like"/>
    <property type="match status" value="1"/>
</dbReference>
<accession>A0ABY5RMA1</accession>
<dbReference type="NCBIfam" id="TIGR00151">
    <property type="entry name" value="ispF"/>
    <property type="match status" value="1"/>
</dbReference>
<evidence type="ECO:0000256" key="1">
    <source>
        <dbReference type="ARBA" id="ARBA00000200"/>
    </source>
</evidence>
<evidence type="ECO:0000256" key="3">
    <source>
        <dbReference type="ARBA" id="ARBA00001968"/>
    </source>
</evidence>
<comment type="similarity">
    <text evidence="6">Belongs to the IspF family.</text>
</comment>
<evidence type="ECO:0000256" key="7">
    <source>
        <dbReference type="ARBA" id="ARBA00009789"/>
    </source>
</evidence>
<protein>
    <recommendedName>
        <fullName evidence="14">Bifunctional enzyme IspD/IspF</fullName>
    </recommendedName>
    <domain>
        <recommendedName>
            <fullName evidence="14">2-C-methyl-D-erythritol 4-phosphate cytidylyltransferase</fullName>
            <ecNumber evidence="14">2.7.7.60</ecNumber>
        </recommendedName>
        <alternativeName>
            <fullName evidence="14">4-diphosphocytidyl-2C-methyl-D-erythritol synthase</fullName>
        </alternativeName>
        <alternativeName>
            <fullName evidence="14">MEP cytidylyltransferase</fullName>
            <shortName evidence="14">MCT</shortName>
        </alternativeName>
    </domain>
    <domain>
        <recommendedName>
            <fullName evidence="14">2-C-methyl-D-erythritol 2,4-cyclodiphosphate synthase</fullName>
            <shortName evidence="14">MECDP-synthase</shortName>
            <shortName evidence="14">MECPP-synthase</shortName>
            <shortName evidence="14">MECPS</shortName>
            <ecNumber evidence="14">4.6.1.12</ecNumber>
        </recommendedName>
    </domain>
</protein>
<evidence type="ECO:0000313" key="17">
    <source>
        <dbReference type="Proteomes" id="UP001017257"/>
    </source>
</evidence>
<dbReference type="EC" id="2.7.7.60" evidence="14"/>
<dbReference type="InterPro" id="IPR026596">
    <property type="entry name" value="IspD/F"/>
</dbReference>
<feature type="domain" description="2-C-methyl-D-erythritol 2,4-cyclodiphosphate synthase" evidence="15">
    <location>
        <begin position="238"/>
        <end position="390"/>
    </location>
</feature>
<feature type="binding site" evidence="14">
    <location>
        <begin position="292"/>
        <end position="294"/>
    </location>
    <ligand>
        <name>4-CDP-2-C-methyl-D-erythritol 2-phosphate</name>
        <dbReference type="ChEBI" id="CHEBI:57919"/>
    </ligand>
</feature>
<feature type="site" description="Transition state stabilizer" evidence="14">
    <location>
        <position position="22"/>
    </location>
</feature>
<evidence type="ECO:0000256" key="10">
    <source>
        <dbReference type="ARBA" id="ARBA00022723"/>
    </source>
</evidence>
<dbReference type="HAMAP" id="MF_00107">
    <property type="entry name" value="IspF"/>
    <property type="match status" value="1"/>
</dbReference>
<evidence type="ECO:0000256" key="11">
    <source>
        <dbReference type="ARBA" id="ARBA00023229"/>
    </source>
</evidence>
<dbReference type="EMBL" id="CP102845">
    <property type="protein sequence ID" value="UVF17479.1"/>
    <property type="molecule type" value="Genomic_DNA"/>
</dbReference>
<evidence type="ECO:0000256" key="12">
    <source>
        <dbReference type="ARBA" id="ARBA00023239"/>
    </source>
</evidence>
<dbReference type="InterPro" id="IPR018294">
    <property type="entry name" value="ISPD_synthase_CS"/>
</dbReference>
<dbReference type="InterPro" id="IPR036571">
    <property type="entry name" value="MECDP_synthase_sf"/>
</dbReference>
<dbReference type="PROSITE" id="PS01295">
    <property type="entry name" value="ISPD"/>
    <property type="match status" value="1"/>
</dbReference>
<dbReference type="InterPro" id="IPR029044">
    <property type="entry name" value="Nucleotide-diphossugar_trans"/>
</dbReference>
<dbReference type="InterPro" id="IPR001228">
    <property type="entry name" value="IspD"/>
</dbReference>
<organism evidence="16 17">
    <name type="scientific">Microvirga terrae</name>
    <dbReference type="NCBI Taxonomy" id="2740529"/>
    <lineage>
        <taxon>Bacteria</taxon>
        <taxon>Pseudomonadati</taxon>
        <taxon>Pseudomonadota</taxon>
        <taxon>Alphaproteobacteria</taxon>
        <taxon>Hyphomicrobiales</taxon>
        <taxon>Methylobacteriaceae</taxon>
        <taxon>Microvirga</taxon>
    </lineage>
</organism>
<dbReference type="InterPro" id="IPR003526">
    <property type="entry name" value="MECDP_synthase"/>
</dbReference>
<dbReference type="HAMAP" id="MF_00108">
    <property type="entry name" value="IspD"/>
    <property type="match status" value="1"/>
</dbReference>
<comment type="cofactor">
    <cofactor evidence="3 14">
        <name>a divalent metal cation</name>
        <dbReference type="ChEBI" id="CHEBI:60240"/>
    </cofactor>
</comment>
<reference evidence="16" key="1">
    <citation type="submission" date="2022-08" db="EMBL/GenBank/DDBJ databases">
        <title>Microvirga terrae sp. nov., isolated from soil.</title>
        <authorList>
            <person name="Kim K.H."/>
            <person name="Seo Y.L."/>
            <person name="Kim J.M."/>
            <person name="Lee J.K."/>
            <person name="Han D.M."/>
            <person name="Jeon C.O."/>
        </authorList>
    </citation>
    <scope>NUCLEOTIDE SEQUENCE</scope>
    <source>
        <strain evidence="16">R24</strain>
    </source>
</reference>
<evidence type="ECO:0000256" key="14">
    <source>
        <dbReference type="HAMAP-Rule" id="MF_01520"/>
    </source>
</evidence>
<feature type="region of interest" description="2-C-methyl-D-erythritol 4-phosphate cytidylyltransferase" evidence="14">
    <location>
        <begin position="1"/>
        <end position="237"/>
    </location>
</feature>
<comment type="similarity">
    <text evidence="14">In the C-terminal section; belongs to the IspF family.</text>
</comment>
<comment type="caution">
    <text evidence="14">Lacks conserved residue(s) required for the propagation of feature annotation.</text>
</comment>
<feature type="binding site" evidence="14">
    <location>
        <position position="246"/>
    </location>
    <ligand>
        <name>a divalent metal cation</name>
        <dbReference type="ChEBI" id="CHEBI:60240"/>
    </ligand>
</feature>
<feature type="site" description="Positions MEP for the nucleophilic attack" evidence="14">
    <location>
        <position position="214"/>
    </location>
</feature>
<feature type="binding site" evidence="14">
    <location>
        <position position="278"/>
    </location>
    <ligand>
        <name>a divalent metal cation</name>
        <dbReference type="ChEBI" id="CHEBI:60240"/>
    </ligand>
</feature>
<keyword evidence="13 14" id="KW-0511">Multifunctional enzyme</keyword>
<comment type="catalytic activity">
    <reaction evidence="2 14">
        <text>2-C-methyl-D-erythritol 4-phosphate + CTP + H(+) = 4-CDP-2-C-methyl-D-erythritol + diphosphate</text>
        <dbReference type="Rhea" id="RHEA:13429"/>
        <dbReference type="ChEBI" id="CHEBI:15378"/>
        <dbReference type="ChEBI" id="CHEBI:33019"/>
        <dbReference type="ChEBI" id="CHEBI:37563"/>
        <dbReference type="ChEBI" id="CHEBI:57823"/>
        <dbReference type="ChEBI" id="CHEBI:58262"/>
        <dbReference type="EC" id="2.7.7.60"/>
    </reaction>
</comment>
<dbReference type="InterPro" id="IPR020555">
    <property type="entry name" value="MECDP_synthase_CS"/>
</dbReference>
<evidence type="ECO:0000256" key="4">
    <source>
        <dbReference type="ARBA" id="ARBA00004709"/>
    </source>
</evidence>
<comment type="similarity">
    <text evidence="7">Belongs to the IspD/TarI cytidylyltransferase family. IspD subfamily.</text>
</comment>
<evidence type="ECO:0000256" key="8">
    <source>
        <dbReference type="ARBA" id="ARBA00022679"/>
    </source>
</evidence>
<evidence type="ECO:0000256" key="9">
    <source>
        <dbReference type="ARBA" id="ARBA00022695"/>
    </source>
</evidence>
<feature type="binding site" evidence="14">
    <location>
        <begin position="244"/>
        <end position="246"/>
    </location>
    <ligand>
        <name>4-CDP-2-C-methyl-D-erythritol 2-phosphate</name>
        <dbReference type="ChEBI" id="CHEBI:57919"/>
    </ligand>
</feature>
<keyword evidence="11 14" id="KW-0414">Isoprene biosynthesis</keyword>
<evidence type="ECO:0000256" key="6">
    <source>
        <dbReference type="ARBA" id="ARBA00008480"/>
    </source>
</evidence>
<keyword evidence="12 14" id="KW-0456">Lyase</keyword>
<sequence>MSVAALIVAAGRGSRAGEGIPKQYRLVQGQSVLARTLFAFASHPRISRTVVVIHPDDRAFYEAAIRALPSPESTVLPCVHGGTTRQDSVRNGLDALAASNPEIVLVHDAARPFASSDLIDRAIEAGDLWGAAVPGTPVTDTIKIVGDRSEVVSTPDRSALRAVQTPQSFKFPLLLAAHRAAADADLHSFSDDGALAEWAGLKVHVFEGEPGNIKLTHPGDFQEAERRMRSRETTYLTRLGTGFDVHAFGEGDHVWLGGIKVPHDRGVIAHSDGDVILHALTDAILGALADGDIGTHFPPSHPQWRGASSDRFLAHAVELVRHRGGMVDHLDATLLCERPRLGPHREAMRQRIAEIAGLRLDQVSLKATTTEKLGFTGRREGIAAQAAATIRLPEVNA</sequence>
<feature type="binding site" evidence="14">
    <location>
        <position position="375"/>
    </location>
    <ligand>
        <name>4-CDP-2-C-methyl-D-erythritol 2-phosphate</name>
        <dbReference type="ChEBI" id="CHEBI:57919"/>
    </ligand>
</feature>
<dbReference type="PANTHER" id="PTHR43181">
    <property type="entry name" value="2-C-METHYL-D-ERYTHRITOL 2,4-CYCLODIPHOSPHATE SYNTHASE, CHLOROPLASTIC"/>
    <property type="match status" value="1"/>
</dbReference>
<dbReference type="CDD" id="cd02516">
    <property type="entry name" value="CDP-ME_synthetase"/>
    <property type="match status" value="1"/>
</dbReference>
<feature type="site" description="Transition state stabilizer" evidence="14">
    <location>
        <position position="270"/>
    </location>
</feature>
<dbReference type="NCBIfam" id="TIGR00453">
    <property type="entry name" value="ispD"/>
    <property type="match status" value="1"/>
</dbReference>
<feature type="binding site" evidence="14">
    <location>
        <begin position="270"/>
        <end position="271"/>
    </location>
    <ligand>
        <name>4-CDP-2-C-methyl-D-erythritol 2-phosphate</name>
        <dbReference type="ChEBI" id="CHEBI:57919"/>
    </ligand>
</feature>
<dbReference type="Gene3D" id="3.30.1330.50">
    <property type="entry name" value="2-C-methyl-D-erythritol 2,4-cyclodiphosphate synthase"/>
    <property type="match status" value="1"/>
</dbReference>
<dbReference type="Proteomes" id="UP001017257">
    <property type="component" value="Chromosome"/>
</dbReference>
<dbReference type="CDD" id="cd00554">
    <property type="entry name" value="MECDP_synthase"/>
    <property type="match status" value="1"/>
</dbReference>
<dbReference type="EC" id="4.6.1.12" evidence="14"/>
<dbReference type="SUPFAM" id="SSF53448">
    <property type="entry name" value="Nucleotide-diphospho-sugar transferases"/>
    <property type="match status" value="1"/>
</dbReference>
<keyword evidence="8 14" id="KW-0808">Transferase</keyword>
<comment type="catalytic activity">
    <reaction evidence="1 14">
        <text>4-CDP-2-C-methyl-D-erythritol 2-phosphate = 2-C-methyl-D-erythritol 2,4-cyclic diphosphate + CMP</text>
        <dbReference type="Rhea" id="RHEA:23864"/>
        <dbReference type="ChEBI" id="CHEBI:57919"/>
        <dbReference type="ChEBI" id="CHEBI:58483"/>
        <dbReference type="ChEBI" id="CHEBI:60377"/>
        <dbReference type="EC" id="4.6.1.12"/>
    </reaction>
</comment>
<feature type="binding site" evidence="14">
    <location>
        <position position="378"/>
    </location>
    <ligand>
        <name>4-CDP-2-C-methyl-D-erythritol 2-phosphate</name>
        <dbReference type="ChEBI" id="CHEBI:57919"/>
    </ligand>
</feature>
<evidence type="ECO:0000259" key="15">
    <source>
        <dbReference type="Pfam" id="PF02542"/>
    </source>
</evidence>
<dbReference type="InterPro" id="IPR034683">
    <property type="entry name" value="IspD/TarI"/>
</dbReference>
<dbReference type="RefSeq" id="WP_173948253.1">
    <property type="nucleotide sequence ID" value="NZ_CP102845.1"/>
</dbReference>
<dbReference type="PANTHER" id="PTHR43181:SF1">
    <property type="entry name" value="2-C-METHYL-D-ERYTHRITOL 2,4-CYCLODIPHOSPHATE SYNTHASE, CHLOROPLASTIC"/>
    <property type="match status" value="1"/>
</dbReference>
<name>A0ABY5RMA1_9HYPH</name>
<comment type="function">
    <text evidence="14">Bifunctional enzyme that catalyzes the formation of 4-diphosphocytidyl-2-C-methyl-D-erythritol from CTP and 2-C-methyl-D-erythritol 4-phosphate (MEP) (IspD), and catalyzes the conversion of 4-diphosphocytidyl-2-C-methyl-D-erythritol 2-phosphate (CDP-ME2P) to 2-C-methyl-D-erythritol 2,4-cyclodiphosphate (ME-CPP) with a corresponding release of cytidine 5-monophosphate (CMP) (IspF).</text>
</comment>
<dbReference type="Pfam" id="PF02542">
    <property type="entry name" value="YgbB"/>
    <property type="match status" value="1"/>
</dbReference>
<proteinExistence type="inferred from homology"/>
<dbReference type="Gene3D" id="3.90.550.10">
    <property type="entry name" value="Spore Coat Polysaccharide Biosynthesis Protein SpsA, Chain A"/>
    <property type="match status" value="1"/>
</dbReference>
<dbReference type="PROSITE" id="PS01350">
    <property type="entry name" value="ISPF"/>
    <property type="match status" value="1"/>
</dbReference>
<feature type="region of interest" description="2-C-methyl-D-erythritol 2,4-cyclodiphosphate synthase" evidence="14">
    <location>
        <begin position="238"/>
        <end position="397"/>
    </location>
</feature>
<dbReference type="GO" id="GO:0050518">
    <property type="term" value="F:2-C-methyl-D-erythritol 4-phosphate cytidylyltransferase activity"/>
    <property type="evidence" value="ECO:0007669"/>
    <property type="project" value="UniProtKB-EC"/>
</dbReference>
<dbReference type="HAMAP" id="MF_01520">
    <property type="entry name" value="IspDF"/>
    <property type="match status" value="1"/>
</dbReference>
<keyword evidence="9 14" id="KW-0548">Nucleotidyltransferase</keyword>
<gene>
    <name evidence="14" type="primary">ispDF</name>
    <name evidence="16" type="ORF">HPT29_013040</name>
</gene>
<dbReference type="GO" id="GO:0008685">
    <property type="term" value="F:2-C-methyl-D-erythritol 2,4-cyclodiphosphate synthase activity"/>
    <property type="evidence" value="ECO:0007669"/>
    <property type="project" value="UniProtKB-EC"/>
</dbReference>